<name>A0A1E7JZ95_9ACTN</name>
<dbReference type="AlphaFoldDB" id="A0A1E7JZ95"/>
<gene>
    <name evidence="2" type="ORF">AN216_17155</name>
</gene>
<protein>
    <submittedName>
        <fullName evidence="2">Uncharacterized protein</fullName>
    </submittedName>
</protein>
<feature type="region of interest" description="Disordered" evidence="1">
    <location>
        <begin position="87"/>
        <end position="109"/>
    </location>
</feature>
<evidence type="ECO:0000313" key="2">
    <source>
        <dbReference type="EMBL" id="OEU96999.1"/>
    </source>
</evidence>
<evidence type="ECO:0000313" key="3">
    <source>
        <dbReference type="Proteomes" id="UP000176101"/>
    </source>
</evidence>
<sequence length="109" mass="12198">MRAGDRPLRLLPWSGPEGKPCYLSGDGTGMLSRLADDMEHTQLAMGEELLHHAREMLADHTVTNHQLHFLASRLREALRDALRVAESRASGCPPRSNTRWTGRRDLAAE</sequence>
<dbReference type="OrthoDB" id="4320909at2"/>
<dbReference type="EMBL" id="LJGU01000132">
    <property type="protein sequence ID" value="OEU96999.1"/>
    <property type="molecule type" value="Genomic_DNA"/>
</dbReference>
<evidence type="ECO:0000256" key="1">
    <source>
        <dbReference type="SAM" id="MobiDB-lite"/>
    </source>
</evidence>
<proteinExistence type="predicted"/>
<organism evidence="2 3">
    <name type="scientific">Streptomyces oceani</name>
    <dbReference type="NCBI Taxonomy" id="1075402"/>
    <lineage>
        <taxon>Bacteria</taxon>
        <taxon>Bacillati</taxon>
        <taxon>Actinomycetota</taxon>
        <taxon>Actinomycetes</taxon>
        <taxon>Kitasatosporales</taxon>
        <taxon>Streptomycetaceae</taxon>
        <taxon>Streptomyces</taxon>
    </lineage>
</organism>
<accession>A0A1E7JZ95</accession>
<dbReference type="RefSeq" id="WP_070197554.1">
    <property type="nucleotide sequence ID" value="NZ_LJGU01000132.1"/>
</dbReference>
<dbReference type="Proteomes" id="UP000176101">
    <property type="component" value="Unassembled WGS sequence"/>
</dbReference>
<reference evidence="2 3" key="1">
    <citation type="journal article" date="2016" name="Front. Microbiol.">
        <title>Comparative Genomics Analysis of Streptomyces Species Reveals Their Adaptation to the Marine Environment and Their Diversity at the Genomic Level.</title>
        <authorList>
            <person name="Tian X."/>
            <person name="Zhang Z."/>
            <person name="Yang T."/>
            <person name="Chen M."/>
            <person name="Li J."/>
            <person name="Chen F."/>
            <person name="Yang J."/>
            <person name="Li W."/>
            <person name="Zhang B."/>
            <person name="Zhang Z."/>
            <person name="Wu J."/>
            <person name="Zhang C."/>
            <person name="Long L."/>
            <person name="Xiao J."/>
        </authorList>
    </citation>
    <scope>NUCLEOTIDE SEQUENCE [LARGE SCALE GENOMIC DNA]</scope>
    <source>
        <strain evidence="2 3">SCSIO 02100</strain>
    </source>
</reference>
<keyword evidence="3" id="KW-1185">Reference proteome</keyword>
<comment type="caution">
    <text evidence="2">The sequence shown here is derived from an EMBL/GenBank/DDBJ whole genome shotgun (WGS) entry which is preliminary data.</text>
</comment>
<dbReference type="PATRIC" id="fig|1075402.3.peg.2405"/>